<dbReference type="PANTHER" id="PTHR46319:SF3">
    <property type="entry name" value="ZINC FINGER FYVE DOMAIN-CONTAINING PROTEIN"/>
    <property type="match status" value="1"/>
</dbReference>
<feature type="domain" description="FYVE-type" evidence="6">
    <location>
        <begin position="609"/>
        <end position="665"/>
    </location>
</feature>
<dbReference type="Proteomes" id="UP000078046">
    <property type="component" value="Unassembled WGS sequence"/>
</dbReference>
<dbReference type="OrthoDB" id="660555at2759"/>
<dbReference type="GO" id="GO:0008270">
    <property type="term" value="F:zinc ion binding"/>
    <property type="evidence" value="ECO:0007669"/>
    <property type="project" value="UniProtKB-KW"/>
</dbReference>
<keyword evidence="3" id="KW-0862">Zinc</keyword>
<keyword evidence="8" id="KW-1185">Reference proteome</keyword>
<sequence length="1820" mass="213351">MREATKDNLRNEIIHGNYIFAIRESIKIVVSNVGHDNSNIEDCQSVIDIIEYIIMRSLKSTKSNEAMWQPFSEFLSRMCEDIDASCRKEAFEIVSILNDIDESIGIVEEPINNSNDRQETCLVSYLIDKSNLKSKSNSITGDTRLRLLFMQCIEKKWLSDLMLQIGKYNDISKKYFNANSFFFSRYYDEFCGNLISLNNIEFYFLSFNEKCSYVSMFHNSIRFNHILKGFNKFSIFCENLFEFNYTKLENLNLLLKKITLPINYLELMNRVGSLTMQKKIYQNLNLKNSDSNSEGVVEYNSDDVTKLKTRIMTLNNEKSTLKEQFKTLNEELTKIKNSKDKMSIELYNTKMGIIQKINSQDNLNKENCAVVDSVIENSKKGDRDTSYKATKAAISAYIEEIHIKDNLIDQLQESKSELLKEKQSTDRRLKVFDMVESNRTQLMEQVASLKNDKLKFQKELTIKLKTINNNKAKLKQLEENFENLELKLDYLSEKIKNNHTKFDEINQNRNKMMTAQKKRLICVINEKNKLEDVVIPQLKKTMNELGQHLAQVKLKYNLLSENNNIDTRKISGIDIKPSLTNSSHSQNLNCNVIKPKRKITQKKAEWVEDDLIDNCLYCDKKFTLVLRKHHCRKCGKVFCNDCSPYRFVSHNKSVRVCRACEPLMDSKVYQTVSEFDHKSPSHFEHLRDEMEKSNVKRMELETFNAQQKIRLQKYNQLIIKKENYINHIRNNANSKLDSISNQLNQNNIQHEFSNVQYEMKISSLQFDKNEKEEIIKNLNEKFDKINEEKLVYEESIIKITNNCNKLSNKIKIYQDVFIGLPLFLSIFNGKSITSNLSFFSPVQYNEQKMQLDTSLDLIKKLKNTIFELEKDKKIKINQLNQIKQENYQEKTKNLQQDKDKLEKMNEIIEITKKQNVVKTEKNKRLIISESYLKDNIRAEPAMLEDTENQFSKSLTLDLQNKIISLQRQRDDKYSKYESDAKESTIEKARIDKLLLHNKFDLLKLKKKTKTMEDDINSTKTNLISLASSLRIDNIPKNLEISTMSTYIECIREHYSIMQKRLEEKNMEIFKLKCDTESQYKRNDLLKSEINTKNRNIDSTKLTIVRYAKETKDSISKMQNYEEKFNQSNTECEQIRKEHSIIKNQLNESKNRIKDIQNNQIKINKLISTKMGEINVSFSEKGMDLYDKKYIFNYSNFVECFDNYITKIKNLLIQNQSYKEKIQSLNGLLKKKDEFLEKSSVEMSNRLNSHKKIIRENKNNRQIELEHLINKNQKEIDGYQANLKTINIEKEKLKKTLNISLKNQERLNNVKKSNESNIKSIENTNKSMVIIVGFLSYIIQSFLKQISIFSSTCAFPKKCLIQSSELTKDVNACIIAFGKKYKFHDGNNSIILPTKHATLFEKLISRKISIQIIRKFKIAVQVIICINRLGRMVSDKSKIEYKSKKLFRVQNGYIRLNKDGIQKDLISIPCNSSLIISNIEPIVKQLESRECNSNEIMNILIKFIETQIIPPNVHLTKYIRNDQTFLKILKESFATILEMQNIIRKLSEKLKFHEIDKQKLSKSKKQIKNYQTKINLLSKEVENCIPKIQTECLQRELEQAFERESKVQNLFKLENTKQNKLIENYEKCQQELQTCLNSNLILEKQVNKLKTDSENIRNKYHSLIESTNDIKIENEKFNSIHLTHRKFVIALGKYIEFVSQKTDQLAETNVTLVKDDIYTFKNVLLKLEVNSLENRFGLSSIGESEKLKLLGGKCQKLVSKFVSVLKPIIDKFQKLAIVQESNQQHIDELKSTLNEAMEFHVEKNIKETESIANAHFTKYNI</sequence>
<evidence type="ECO:0000256" key="5">
    <source>
        <dbReference type="SAM" id="Coils"/>
    </source>
</evidence>
<feature type="coiled-coil region" evidence="5">
    <location>
        <begin position="304"/>
        <end position="345"/>
    </location>
</feature>
<accession>A0A177B423</accession>
<evidence type="ECO:0000259" key="6">
    <source>
        <dbReference type="PROSITE" id="PS50178"/>
    </source>
</evidence>
<dbReference type="GO" id="GO:0016197">
    <property type="term" value="P:endosomal transport"/>
    <property type="evidence" value="ECO:0007669"/>
    <property type="project" value="TreeGrafter"/>
</dbReference>
<name>A0A177B423_9BILA</name>
<evidence type="ECO:0000256" key="3">
    <source>
        <dbReference type="ARBA" id="ARBA00022833"/>
    </source>
</evidence>
<keyword evidence="1" id="KW-0479">Metal-binding</keyword>
<dbReference type="Pfam" id="PF01363">
    <property type="entry name" value="FYVE"/>
    <property type="match status" value="1"/>
</dbReference>
<feature type="coiled-coil region" evidence="5">
    <location>
        <begin position="851"/>
        <end position="914"/>
    </location>
</feature>
<evidence type="ECO:0000256" key="4">
    <source>
        <dbReference type="PROSITE-ProRule" id="PRU00091"/>
    </source>
</evidence>
<dbReference type="SMART" id="SM00064">
    <property type="entry name" value="FYVE"/>
    <property type="match status" value="1"/>
</dbReference>
<dbReference type="InterPro" id="IPR013083">
    <property type="entry name" value="Znf_RING/FYVE/PHD"/>
</dbReference>
<dbReference type="SUPFAM" id="SSF140741">
    <property type="entry name" value="RUN domain-like"/>
    <property type="match status" value="1"/>
</dbReference>
<feature type="coiled-coil region" evidence="5">
    <location>
        <begin position="404"/>
        <end position="494"/>
    </location>
</feature>
<evidence type="ECO:0000313" key="7">
    <source>
        <dbReference type="EMBL" id="OAF69037.1"/>
    </source>
</evidence>
<keyword evidence="2 4" id="KW-0863">Zinc-finger</keyword>
<feature type="coiled-coil region" evidence="5">
    <location>
        <begin position="761"/>
        <end position="795"/>
    </location>
</feature>
<dbReference type="SUPFAM" id="SSF57903">
    <property type="entry name" value="FYVE/PHD zinc finger"/>
    <property type="match status" value="1"/>
</dbReference>
<dbReference type="EMBL" id="LWCA01000348">
    <property type="protein sequence ID" value="OAF69037.1"/>
    <property type="molecule type" value="Genomic_DNA"/>
</dbReference>
<evidence type="ECO:0000256" key="1">
    <source>
        <dbReference type="ARBA" id="ARBA00022723"/>
    </source>
</evidence>
<keyword evidence="5" id="KW-0175">Coiled coil</keyword>
<feature type="coiled-coil region" evidence="5">
    <location>
        <begin position="1268"/>
        <end position="1295"/>
    </location>
</feature>
<protein>
    <recommendedName>
        <fullName evidence="6">FYVE-type domain-containing protein</fullName>
    </recommendedName>
</protein>
<feature type="coiled-coil region" evidence="5">
    <location>
        <begin position="1117"/>
        <end position="1158"/>
    </location>
</feature>
<reference evidence="7 8" key="1">
    <citation type="submission" date="2016-04" db="EMBL/GenBank/DDBJ databases">
        <title>The genome of Intoshia linei affirms orthonectids as highly simplified spiralians.</title>
        <authorList>
            <person name="Mikhailov K.V."/>
            <person name="Slusarev G.S."/>
            <person name="Nikitin M.A."/>
            <person name="Logacheva M.D."/>
            <person name="Penin A."/>
            <person name="Aleoshin V."/>
            <person name="Panchin Y.V."/>
        </authorList>
    </citation>
    <scope>NUCLEOTIDE SEQUENCE [LARGE SCALE GENOMIC DNA]</scope>
    <source>
        <strain evidence="7">Intl2013</strain>
        <tissue evidence="7">Whole animal</tissue>
    </source>
</reference>
<gene>
    <name evidence="7" type="ORF">A3Q56_03244</name>
</gene>
<dbReference type="InterPro" id="IPR017455">
    <property type="entry name" value="Znf_FYVE-rel"/>
</dbReference>
<organism evidence="7 8">
    <name type="scientific">Intoshia linei</name>
    <dbReference type="NCBI Taxonomy" id="1819745"/>
    <lineage>
        <taxon>Eukaryota</taxon>
        <taxon>Metazoa</taxon>
        <taxon>Spiralia</taxon>
        <taxon>Lophotrochozoa</taxon>
        <taxon>Mesozoa</taxon>
        <taxon>Orthonectida</taxon>
        <taxon>Rhopaluridae</taxon>
        <taxon>Intoshia</taxon>
    </lineage>
</organism>
<dbReference type="InterPro" id="IPR011011">
    <property type="entry name" value="Znf_FYVE_PHD"/>
</dbReference>
<feature type="coiled-coil region" evidence="5">
    <location>
        <begin position="1535"/>
        <end position="1579"/>
    </location>
</feature>
<dbReference type="GO" id="GO:0031901">
    <property type="term" value="C:early endosome membrane"/>
    <property type="evidence" value="ECO:0007669"/>
    <property type="project" value="TreeGrafter"/>
</dbReference>
<dbReference type="PROSITE" id="PS50178">
    <property type="entry name" value="ZF_FYVE"/>
    <property type="match status" value="1"/>
</dbReference>
<evidence type="ECO:0000256" key="2">
    <source>
        <dbReference type="ARBA" id="ARBA00022771"/>
    </source>
</evidence>
<dbReference type="InterPro" id="IPR000306">
    <property type="entry name" value="Znf_FYVE"/>
</dbReference>
<evidence type="ECO:0000313" key="8">
    <source>
        <dbReference type="Proteomes" id="UP000078046"/>
    </source>
</evidence>
<dbReference type="Gene3D" id="3.30.40.10">
    <property type="entry name" value="Zinc/RING finger domain, C3HC4 (zinc finger)"/>
    <property type="match status" value="1"/>
</dbReference>
<comment type="caution">
    <text evidence="7">The sequence shown here is derived from an EMBL/GenBank/DDBJ whole genome shotgun (WGS) entry which is preliminary data.</text>
</comment>
<dbReference type="PANTHER" id="PTHR46319">
    <property type="entry name" value="ZINC FINGER FYVE DOMAIN-CONTAINING PROTEIN"/>
    <property type="match status" value="1"/>
</dbReference>
<proteinExistence type="predicted"/>
<dbReference type="InterPro" id="IPR037213">
    <property type="entry name" value="Run_dom_sf"/>
</dbReference>